<dbReference type="STRING" id="1120955.SAMN03080610_00959"/>
<dbReference type="AlphaFoldDB" id="A0A1G5MN80"/>
<keyword evidence="2" id="KW-1185">Reference proteome</keyword>
<name>A0A1G5MN80_AFIMA</name>
<evidence type="ECO:0000313" key="1">
    <source>
        <dbReference type="EMBL" id="SCZ26532.1"/>
    </source>
</evidence>
<dbReference type="PANTHER" id="PTHR35850:SF1">
    <property type="entry name" value="TYPE VI SECRETION SYSTEM SHEATH PROTEIN TSSB1"/>
    <property type="match status" value="1"/>
</dbReference>
<protein>
    <submittedName>
        <fullName evidence="1">Type VI secretion system protein ImpB</fullName>
    </submittedName>
</protein>
<dbReference type="PIRSF" id="PIRSF028301">
    <property type="entry name" value="UCP028301"/>
    <property type="match status" value="1"/>
</dbReference>
<dbReference type="NCBIfam" id="TIGR03358">
    <property type="entry name" value="VI_chp_5"/>
    <property type="match status" value="1"/>
</dbReference>
<sequence>MESVHQKLERVRKPRVHIKYEVETEGAMVVKELPFVVGVLGDFSGDPTEPLKPFGERKFVQIDRDNFDEVMRRMTPGLNLSVENTLADDGTDMQVSLRFDSLADFEPGAVVNQVPALKALLDARNELRDLMSKADRSEDLERLLEDVLQNKGDLDKLVGELSTRRRTEATSREPE</sequence>
<dbReference type="Proteomes" id="UP000199347">
    <property type="component" value="Unassembled WGS sequence"/>
</dbReference>
<reference evidence="1 2" key="1">
    <citation type="submission" date="2016-10" db="EMBL/GenBank/DDBJ databases">
        <authorList>
            <person name="de Groot N.N."/>
        </authorList>
    </citation>
    <scope>NUCLEOTIDE SEQUENCE [LARGE SCALE GENOMIC DNA]</scope>
    <source>
        <strain evidence="1 2">DSM 2698</strain>
    </source>
</reference>
<gene>
    <name evidence="1" type="ORF">SAMN03080610_00959</name>
</gene>
<dbReference type="RefSeq" id="WP_092809951.1">
    <property type="nucleotide sequence ID" value="NZ_FMVW01000001.1"/>
</dbReference>
<organism evidence="1 2">
    <name type="scientific">Afifella marina DSM 2698</name>
    <dbReference type="NCBI Taxonomy" id="1120955"/>
    <lineage>
        <taxon>Bacteria</taxon>
        <taxon>Pseudomonadati</taxon>
        <taxon>Pseudomonadota</taxon>
        <taxon>Alphaproteobacteria</taxon>
        <taxon>Hyphomicrobiales</taxon>
        <taxon>Afifellaceae</taxon>
        <taxon>Afifella</taxon>
    </lineage>
</organism>
<dbReference type="Pfam" id="PF05591">
    <property type="entry name" value="T6SS_VipA"/>
    <property type="match status" value="1"/>
</dbReference>
<evidence type="ECO:0000313" key="2">
    <source>
        <dbReference type="Proteomes" id="UP000199347"/>
    </source>
</evidence>
<accession>A0A1G5MN80</accession>
<dbReference type="OrthoDB" id="9789942at2"/>
<dbReference type="EMBL" id="FMVW01000001">
    <property type="protein sequence ID" value="SCZ26532.1"/>
    <property type="molecule type" value="Genomic_DNA"/>
</dbReference>
<dbReference type="InterPro" id="IPR008312">
    <property type="entry name" value="T6SS_TssB1"/>
</dbReference>
<proteinExistence type="predicted"/>
<dbReference type="PANTHER" id="PTHR35850">
    <property type="entry name" value="CYTOPLASMIC PROTEIN-RELATED"/>
    <property type="match status" value="1"/>
</dbReference>